<protein>
    <submittedName>
        <fullName evidence="1">Peptidase C39 family protein</fullName>
    </submittedName>
</protein>
<dbReference type="AlphaFoldDB" id="A0A518G027"/>
<reference evidence="1 2" key="1">
    <citation type="submission" date="2019-02" db="EMBL/GenBank/DDBJ databases">
        <title>Deep-cultivation of Planctomycetes and their phenomic and genomic characterization uncovers novel biology.</title>
        <authorList>
            <person name="Wiegand S."/>
            <person name="Jogler M."/>
            <person name="Boedeker C."/>
            <person name="Pinto D."/>
            <person name="Vollmers J."/>
            <person name="Rivas-Marin E."/>
            <person name="Kohn T."/>
            <person name="Peeters S.H."/>
            <person name="Heuer A."/>
            <person name="Rast P."/>
            <person name="Oberbeckmann S."/>
            <person name="Bunk B."/>
            <person name="Jeske O."/>
            <person name="Meyerdierks A."/>
            <person name="Storesund J.E."/>
            <person name="Kallscheuer N."/>
            <person name="Luecker S."/>
            <person name="Lage O.M."/>
            <person name="Pohl T."/>
            <person name="Merkel B.J."/>
            <person name="Hornburger P."/>
            <person name="Mueller R.-W."/>
            <person name="Bruemmer F."/>
            <person name="Labrenz M."/>
            <person name="Spormann A.M."/>
            <person name="Op den Camp H."/>
            <person name="Overmann J."/>
            <person name="Amann R."/>
            <person name="Jetten M.S.M."/>
            <person name="Mascher T."/>
            <person name="Medema M.H."/>
            <person name="Devos D.P."/>
            <person name="Kaster A.-K."/>
            <person name="Ovreas L."/>
            <person name="Rohde M."/>
            <person name="Galperin M.Y."/>
            <person name="Jogler C."/>
        </authorList>
    </citation>
    <scope>NUCLEOTIDE SEQUENCE [LARGE SCALE GENOMIC DNA]</scope>
    <source>
        <strain evidence="1 2">Q31a</strain>
    </source>
</reference>
<dbReference type="Gene3D" id="3.90.70.10">
    <property type="entry name" value="Cysteine proteinases"/>
    <property type="match status" value="1"/>
</dbReference>
<organism evidence="1 2">
    <name type="scientific">Aureliella helgolandensis</name>
    <dbReference type="NCBI Taxonomy" id="2527968"/>
    <lineage>
        <taxon>Bacteria</taxon>
        <taxon>Pseudomonadati</taxon>
        <taxon>Planctomycetota</taxon>
        <taxon>Planctomycetia</taxon>
        <taxon>Pirellulales</taxon>
        <taxon>Pirellulaceae</taxon>
        <taxon>Aureliella</taxon>
    </lineage>
</organism>
<name>A0A518G027_9BACT</name>
<keyword evidence="2" id="KW-1185">Reference proteome</keyword>
<evidence type="ECO:0000313" key="2">
    <source>
        <dbReference type="Proteomes" id="UP000318017"/>
    </source>
</evidence>
<dbReference type="Proteomes" id="UP000318017">
    <property type="component" value="Chromosome"/>
</dbReference>
<evidence type="ECO:0000313" key="1">
    <source>
        <dbReference type="EMBL" id="QDV21951.1"/>
    </source>
</evidence>
<accession>A0A518G027</accession>
<sequence>MKHALQVQIQSQPNDSSCGPTCLAAVYQYWNDPVDLNQLIIEIGELSSGGTLAVQLGCHALQRGYDAVITTHNLQVFDPSWFREPAGPDANWLADKLKQQYAVKRTRPDTDQHRLQTATESYLKFLTLGGRIEMRPINEELIVSTLSDGKPMLCGVSATYLYQERRERWQPADAQGKTCVPDDIGGDPTGHFVVLHGYDPHSGNVQIADPLHPNPIAPSNQYVAARSRVTAAILLGIVTYDANLLTLTPRSMREASH</sequence>
<dbReference type="EMBL" id="CP036298">
    <property type="protein sequence ID" value="QDV21951.1"/>
    <property type="molecule type" value="Genomic_DNA"/>
</dbReference>
<dbReference type="KEGG" id="ahel:Q31a_02300"/>
<proteinExistence type="predicted"/>
<gene>
    <name evidence="1" type="ORF">Q31a_02300</name>
</gene>